<feature type="non-terminal residue" evidence="1">
    <location>
        <position position="1"/>
    </location>
</feature>
<sequence length="79" mass="9444">YLNDITSEKNVLKTRKNGLICSIFILFDRLVTKKVRYLEKSILFCTYKIVNLSLQHINKIVHQCKNYSFQNINPFVEQY</sequence>
<dbReference type="EMBL" id="HACA01033359">
    <property type="protein sequence ID" value="CDW50720.1"/>
    <property type="molecule type" value="Transcribed_RNA"/>
</dbReference>
<organism evidence="1">
    <name type="scientific">Lepeophtheirus salmonis</name>
    <name type="common">Salmon louse</name>
    <name type="synonym">Caligus salmonis</name>
    <dbReference type="NCBI Taxonomy" id="72036"/>
    <lineage>
        <taxon>Eukaryota</taxon>
        <taxon>Metazoa</taxon>
        <taxon>Ecdysozoa</taxon>
        <taxon>Arthropoda</taxon>
        <taxon>Crustacea</taxon>
        <taxon>Multicrustacea</taxon>
        <taxon>Hexanauplia</taxon>
        <taxon>Copepoda</taxon>
        <taxon>Siphonostomatoida</taxon>
        <taxon>Caligidae</taxon>
        <taxon>Lepeophtheirus</taxon>
    </lineage>
</organism>
<name>A0A0K2VK51_LEPSM</name>
<proteinExistence type="predicted"/>
<protein>
    <submittedName>
        <fullName evidence="1">Uncharacterized protein</fullName>
    </submittedName>
</protein>
<accession>A0A0K2VK51</accession>
<dbReference type="AlphaFoldDB" id="A0A0K2VK51"/>
<reference evidence="1" key="1">
    <citation type="submission" date="2014-05" db="EMBL/GenBank/DDBJ databases">
        <authorList>
            <person name="Chronopoulou M."/>
        </authorList>
    </citation>
    <scope>NUCLEOTIDE SEQUENCE</scope>
    <source>
        <tissue evidence="1">Whole organism</tissue>
    </source>
</reference>
<evidence type="ECO:0000313" key="1">
    <source>
        <dbReference type="EMBL" id="CDW50720.1"/>
    </source>
</evidence>